<feature type="domain" description="YdbS-like PH" evidence="2">
    <location>
        <begin position="394"/>
        <end position="473"/>
    </location>
</feature>
<dbReference type="InterPro" id="IPR005182">
    <property type="entry name" value="YdbS-like_PH"/>
</dbReference>
<name>A0A0M0G0J7_9BACI</name>
<sequence length="480" mass="55289">MSGLQRFHPAFLVVELVSFVKGIFFVYFFLFVLKAQSTSGWVVWGRYILIAWSVWAIVNIFLKWRFHGYEVTERTIVLHEGVWVKTKRTAGLDRVHNQTSNTTFVHKWFGLTSLKLETGTSGDHGEVEFPVITQEEKERILSLIGLQQRENRREEGDGLSDAEAVRTVRFQSKKKDLIRASFTSLSFLAIFPLLSAAYSNLAVFFNLEDGAEGAWDYLVLHWWMLIILFVIALLISSVIGYVRVYLKYGKFTISDDHDKIHIEKGVASVTHFSIQKRNVQAVVVEQSLLKRLLGLASVKLISAGSSELESEETSSLYPFLPKHEAYRIIQEMLPHYEIQEEMRLFPRHVLWAKLLRPYYVTILSIAGFLIFKPAFLWISAILFILAVILRVLDYAFTSYIRHGDLIQIRSGALTTETFVTHKRRIQQATVTHSWLQRRFGIATLSFTNRADPTHVSELYGVSRKEAGEFYDWYKQKSASS</sequence>
<protein>
    <recommendedName>
        <fullName evidence="2">YdbS-like PH domain-containing protein</fullName>
    </recommendedName>
</protein>
<feature type="transmembrane region" description="Helical" evidence="1">
    <location>
        <begin position="177"/>
        <end position="199"/>
    </location>
</feature>
<dbReference type="OrthoDB" id="2317554at2"/>
<keyword evidence="4" id="KW-1185">Reference proteome</keyword>
<dbReference type="InterPro" id="IPR014529">
    <property type="entry name" value="UCP026631"/>
</dbReference>
<dbReference type="EMBL" id="LGUE01000008">
    <property type="protein sequence ID" value="KON83127.1"/>
    <property type="molecule type" value="Genomic_DNA"/>
</dbReference>
<dbReference type="RefSeq" id="WP_053429750.1">
    <property type="nucleotide sequence ID" value="NZ_LGUE01000008.1"/>
</dbReference>
<keyword evidence="1" id="KW-1133">Transmembrane helix</keyword>
<dbReference type="PANTHER" id="PTHR34473:SF2">
    <property type="entry name" value="UPF0699 TRANSMEMBRANE PROTEIN YDBT"/>
    <property type="match status" value="1"/>
</dbReference>
<organism evidence="3 4">
    <name type="scientific">Rossellomorea marisflavi</name>
    <dbReference type="NCBI Taxonomy" id="189381"/>
    <lineage>
        <taxon>Bacteria</taxon>
        <taxon>Bacillati</taxon>
        <taxon>Bacillota</taxon>
        <taxon>Bacilli</taxon>
        <taxon>Bacillales</taxon>
        <taxon>Bacillaceae</taxon>
        <taxon>Rossellomorea</taxon>
    </lineage>
</organism>
<feature type="domain" description="YdbS-like PH" evidence="2">
    <location>
        <begin position="252"/>
        <end position="329"/>
    </location>
</feature>
<proteinExistence type="predicted"/>
<evidence type="ECO:0000313" key="4">
    <source>
        <dbReference type="Proteomes" id="UP000037405"/>
    </source>
</evidence>
<keyword evidence="1" id="KW-0812">Transmembrane</keyword>
<feature type="transmembrane region" description="Helical" evidence="1">
    <location>
        <begin position="12"/>
        <end position="32"/>
    </location>
</feature>
<feature type="transmembrane region" description="Helical" evidence="1">
    <location>
        <begin position="375"/>
        <end position="392"/>
    </location>
</feature>
<dbReference type="STRING" id="189381.GCA_900166615_00206"/>
<feature type="transmembrane region" description="Helical" evidence="1">
    <location>
        <begin position="44"/>
        <end position="62"/>
    </location>
</feature>
<dbReference type="PANTHER" id="PTHR34473">
    <property type="entry name" value="UPF0699 TRANSMEMBRANE PROTEIN YDBS"/>
    <property type="match status" value="1"/>
</dbReference>
<evidence type="ECO:0000256" key="1">
    <source>
        <dbReference type="SAM" id="Phobius"/>
    </source>
</evidence>
<dbReference type="Pfam" id="PF03703">
    <property type="entry name" value="bPH_2"/>
    <property type="match status" value="3"/>
</dbReference>
<evidence type="ECO:0000259" key="2">
    <source>
        <dbReference type="Pfam" id="PF03703"/>
    </source>
</evidence>
<accession>A0A0M0G0J7</accession>
<feature type="transmembrane region" description="Helical" evidence="1">
    <location>
        <begin position="219"/>
        <end position="242"/>
    </location>
</feature>
<keyword evidence="1" id="KW-0472">Membrane</keyword>
<gene>
    <name evidence="3" type="ORF">AF331_20060</name>
</gene>
<feature type="transmembrane region" description="Helical" evidence="1">
    <location>
        <begin position="350"/>
        <end position="369"/>
    </location>
</feature>
<dbReference type="PIRSF" id="PIRSF026631">
    <property type="entry name" value="UCP026631"/>
    <property type="match status" value="1"/>
</dbReference>
<dbReference type="Proteomes" id="UP000037405">
    <property type="component" value="Unassembled WGS sequence"/>
</dbReference>
<feature type="domain" description="YdbS-like PH" evidence="2">
    <location>
        <begin position="64"/>
        <end position="143"/>
    </location>
</feature>
<reference evidence="4" key="1">
    <citation type="submission" date="2015-07" db="EMBL/GenBank/DDBJ databases">
        <title>Fjat-14235 jcm11544.</title>
        <authorList>
            <person name="Liu B."/>
            <person name="Wang J."/>
            <person name="Zhu Y."/>
            <person name="Liu G."/>
            <person name="Chen Q."/>
            <person name="Chen Z."/>
            <person name="Lan J."/>
            <person name="Che J."/>
            <person name="Ge C."/>
            <person name="Shi H."/>
            <person name="Pan Z."/>
            <person name="Liu X."/>
        </authorList>
    </citation>
    <scope>NUCLEOTIDE SEQUENCE [LARGE SCALE GENOMIC DNA]</scope>
    <source>
        <strain evidence="4">JCM 11544</strain>
    </source>
</reference>
<evidence type="ECO:0000313" key="3">
    <source>
        <dbReference type="EMBL" id="KON83127.1"/>
    </source>
</evidence>
<dbReference type="AlphaFoldDB" id="A0A0M0G0J7"/>
<comment type="caution">
    <text evidence="3">The sequence shown here is derived from an EMBL/GenBank/DDBJ whole genome shotgun (WGS) entry which is preliminary data.</text>
</comment>
<dbReference type="PATRIC" id="fig|189381.12.peg.3545"/>